<dbReference type="RefSeq" id="WP_378476229.1">
    <property type="nucleotide sequence ID" value="NZ_JBHUIW010000002.1"/>
</dbReference>
<feature type="compositionally biased region" description="Low complexity" evidence="1">
    <location>
        <begin position="51"/>
        <end position="66"/>
    </location>
</feature>
<feature type="region of interest" description="Disordered" evidence="1">
    <location>
        <begin position="51"/>
        <end position="72"/>
    </location>
</feature>
<gene>
    <name evidence="2" type="ORF">ACFSOX_02605</name>
</gene>
<keyword evidence="3" id="KW-1185">Reference proteome</keyword>
<organism evidence="2 3">
    <name type="scientific">Rhodoplanes azumiensis</name>
    <dbReference type="NCBI Taxonomy" id="1897628"/>
    <lineage>
        <taxon>Bacteria</taxon>
        <taxon>Pseudomonadati</taxon>
        <taxon>Pseudomonadota</taxon>
        <taxon>Alphaproteobacteria</taxon>
        <taxon>Hyphomicrobiales</taxon>
        <taxon>Nitrobacteraceae</taxon>
        <taxon>Rhodoplanes</taxon>
    </lineage>
</organism>
<dbReference type="EMBL" id="JBHUIW010000002">
    <property type="protein sequence ID" value="MFD2181032.1"/>
    <property type="molecule type" value="Genomic_DNA"/>
</dbReference>
<sequence length="72" mass="8057">MYYFKGRGFLWHDKKGPVLWWPPNWFWFGIFEFNRWREDRKAEKAAHTAATAAAEAGSKTAADAGGPPAGGA</sequence>
<accession>A0ABW5AF45</accession>
<evidence type="ECO:0000313" key="2">
    <source>
        <dbReference type="EMBL" id="MFD2181032.1"/>
    </source>
</evidence>
<protein>
    <submittedName>
        <fullName evidence="2">Uncharacterized protein</fullName>
    </submittedName>
</protein>
<evidence type="ECO:0000256" key="1">
    <source>
        <dbReference type="SAM" id="MobiDB-lite"/>
    </source>
</evidence>
<proteinExistence type="predicted"/>
<dbReference type="Proteomes" id="UP001597314">
    <property type="component" value="Unassembled WGS sequence"/>
</dbReference>
<evidence type="ECO:0000313" key="3">
    <source>
        <dbReference type="Proteomes" id="UP001597314"/>
    </source>
</evidence>
<reference evidence="3" key="1">
    <citation type="journal article" date="2019" name="Int. J. Syst. Evol. Microbiol.">
        <title>The Global Catalogue of Microorganisms (GCM) 10K type strain sequencing project: providing services to taxonomists for standard genome sequencing and annotation.</title>
        <authorList>
            <consortium name="The Broad Institute Genomics Platform"/>
            <consortium name="The Broad Institute Genome Sequencing Center for Infectious Disease"/>
            <person name="Wu L."/>
            <person name="Ma J."/>
        </authorList>
    </citation>
    <scope>NUCLEOTIDE SEQUENCE [LARGE SCALE GENOMIC DNA]</scope>
    <source>
        <strain evidence="3">CGMCC 1.6774</strain>
    </source>
</reference>
<name>A0ABW5AF45_9BRAD</name>
<comment type="caution">
    <text evidence="2">The sequence shown here is derived from an EMBL/GenBank/DDBJ whole genome shotgun (WGS) entry which is preliminary data.</text>
</comment>